<protein>
    <recommendedName>
        <fullName evidence="1">DUF6984 domain-containing protein</fullName>
    </recommendedName>
</protein>
<dbReference type="Pfam" id="PF22480">
    <property type="entry name" value="DUF6984"/>
    <property type="match status" value="1"/>
</dbReference>
<sequence length="106" mass="12239">MRILKDKEIELIEFLTDSKFEIPHIVRDLNDGKMGSISFDIEDKWSRCDQIAAAQFIDEDGILVDVELTSNINGGLFELDFWKVDFSSLVSFPNIEKVKRKIQTTK</sequence>
<feature type="domain" description="DUF6984" evidence="1">
    <location>
        <begin position="1"/>
        <end position="93"/>
    </location>
</feature>
<comment type="caution">
    <text evidence="2">The sequence shown here is derived from an EMBL/GenBank/DDBJ whole genome shotgun (WGS) entry which is preliminary data.</text>
</comment>
<dbReference type="Proteomes" id="UP001416393">
    <property type="component" value="Unassembled WGS sequence"/>
</dbReference>
<dbReference type="RefSeq" id="WP_346241659.1">
    <property type="nucleotide sequence ID" value="NZ_JAZHYP010000003.1"/>
</dbReference>
<name>A0ABV0ACE6_9FLAO</name>
<proteinExistence type="predicted"/>
<reference evidence="2 3" key="1">
    <citation type="submission" date="2024-01" db="EMBL/GenBank/DDBJ databases">
        <title>Mariniflexile litorale sp. nov., isolated from the shallow sediments of the Sea of Japan.</title>
        <authorList>
            <person name="Romanenko L."/>
            <person name="Bystritskaya E."/>
            <person name="Isaeva M."/>
        </authorList>
    </citation>
    <scope>NUCLEOTIDE SEQUENCE [LARGE SCALE GENOMIC DNA]</scope>
    <source>
        <strain evidence="2 3">KCTC 32427</strain>
    </source>
</reference>
<evidence type="ECO:0000259" key="1">
    <source>
        <dbReference type="Pfam" id="PF22480"/>
    </source>
</evidence>
<dbReference type="InterPro" id="IPR054253">
    <property type="entry name" value="DUF6984"/>
</dbReference>
<evidence type="ECO:0000313" key="2">
    <source>
        <dbReference type="EMBL" id="MEN3323867.1"/>
    </source>
</evidence>
<gene>
    <name evidence="2" type="ORF">VP395_09020</name>
</gene>
<keyword evidence="3" id="KW-1185">Reference proteome</keyword>
<evidence type="ECO:0000313" key="3">
    <source>
        <dbReference type="Proteomes" id="UP001416393"/>
    </source>
</evidence>
<organism evidence="2 3">
    <name type="scientific">Mariniflexile soesokkakense</name>
    <dbReference type="NCBI Taxonomy" id="1343160"/>
    <lineage>
        <taxon>Bacteria</taxon>
        <taxon>Pseudomonadati</taxon>
        <taxon>Bacteroidota</taxon>
        <taxon>Flavobacteriia</taxon>
        <taxon>Flavobacteriales</taxon>
        <taxon>Flavobacteriaceae</taxon>
        <taxon>Mariniflexile</taxon>
    </lineage>
</organism>
<accession>A0ABV0ACE6</accession>
<dbReference type="EMBL" id="JAZHYP010000003">
    <property type="protein sequence ID" value="MEN3323867.1"/>
    <property type="molecule type" value="Genomic_DNA"/>
</dbReference>